<accession>A0A0L7L942</accession>
<dbReference type="EMBL" id="JTDY01002200">
    <property type="protein sequence ID" value="KOB71890.1"/>
    <property type="molecule type" value="Genomic_DNA"/>
</dbReference>
<evidence type="ECO:0000256" key="2">
    <source>
        <dbReference type="SAM" id="Phobius"/>
    </source>
</evidence>
<dbReference type="PANTHER" id="PTHR45964:SF9">
    <property type="entry name" value="SULFOTRANSFERASE"/>
    <property type="match status" value="1"/>
</dbReference>
<proteinExistence type="predicted"/>
<dbReference type="Proteomes" id="UP000037510">
    <property type="component" value="Unassembled WGS sequence"/>
</dbReference>
<keyword evidence="1" id="KW-0677">Repeat</keyword>
<dbReference type="STRING" id="104452.A0A0L7L942"/>
<gene>
    <name evidence="4" type="ORF">OBRU01_11367</name>
</gene>
<dbReference type="InterPro" id="IPR002889">
    <property type="entry name" value="WSC_carb-bd"/>
</dbReference>
<keyword evidence="2" id="KW-0472">Membrane</keyword>
<name>A0A0L7L942_OPEBR</name>
<keyword evidence="5" id="KW-1185">Reference proteome</keyword>
<comment type="caution">
    <text evidence="4">The sequence shown here is derived from an EMBL/GenBank/DDBJ whole genome shotgun (WGS) entry which is preliminary data.</text>
</comment>
<dbReference type="GO" id="GO:0016740">
    <property type="term" value="F:transferase activity"/>
    <property type="evidence" value="ECO:0007669"/>
    <property type="project" value="UniProtKB-KW"/>
</dbReference>
<dbReference type="PANTHER" id="PTHR45964">
    <property type="entry name" value="WSCD FAMILY MEMBER CG9164"/>
    <property type="match status" value="1"/>
</dbReference>
<evidence type="ECO:0000256" key="1">
    <source>
        <dbReference type="ARBA" id="ARBA00022737"/>
    </source>
</evidence>
<reference evidence="4 5" key="1">
    <citation type="journal article" date="2015" name="Genome Biol. Evol.">
        <title>The genome of winter moth (Operophtera brumata) provides a genomic perspective on sexual dimorphism and phenology.</title>
        <authorList>
            <person name="Derks M.F."/>
            <person name="Smit S."/>
            <person name="Salis L."/>
            <person name="Schijlen E."/>
            <person name="Bossers A."/>
            <person name="Mateman C."/>
            <person name="Pijl A.S."/>
            <person name="de Ridder D."/>
            <person name="Groenen M.A."/>
            <person name="Visser M.E."/>
            <person name="Megens H.J."/>
        </authorList>
    </citation>
    <scope>NUCLEOTIDE SEQUENCE [LARGE SCALE GENOMIC DNA]</scope>
    <source>
        <strain evidence="4">WM2013NL</strain>
        <tissue evidence="4">Head and thorax</tissue>
    </source>
</reference>
<keyword evidence="4" id="KW-0808">Transferase</keyword>
<dbReference type="AlphaFoldDB" id="A0A0L7L942"/>
<organism evidence="4 5">
    <name type="scientific">Operophtera brumata</name>
    <name type="common">Winter moth</name>
    <name type="synonym">Phalaena brumata</name>
    <dbReference type="NCBI Taxonomy" id="104452"/>
    <lineage>
        <taxon>Eukaryota</taxon>
        <taxon>Metazoa</taxon>
        <taxon>Ecdysozoa</taxon>
        <taxon>Arthropoda</taxon>
        <taxon>Hexapoda</taxon>
        <taxon>Insecta</taxon>
        <taxon>Pterygota</taxon>
        <taxon>Neoptera</taxon>
        <taxon>Endopterygota</taxon>
        <taxon>Lepidoptera</taxon>
        <taxon>Glossata</taxon>
        <taxon>Ditrysia</taxon>
        <taxon>Geometroidea</taxon>
        <taxon>Geometridae</taxon>
        <taxon>Larentiinae</taxon>
        <taxon>Operophtera</taxon>
    </lineage>
</organism>
<evidence type="ECO:0000313" key="4">
    <source>
        <dbReference type="EMBL" id="KOB71890.1"/>
    </source>
</evidence>
<dbReference type="PROSITE" id="PS51212">
    <property type="entry name" value="WSC"/>
    <property type="match status" value="1"/>
</dbReference>
<keyword evidence="2" id="KW-0812">Transmembrane</keyword>
<dbReference type="InterPro" id="IPR051589">
    <property type="entry name" value="Sialate-O-sulfotransferase"/>
</dbReference>
<feature type="domain" description="WSC" evidence="3">
    <location>
        <begin position="147"/>
        <end position="241"/>
    </location>
</feature>
<dbReference type="SMART" id="SM00321">
    <property type="entry name" value="WSC"/>
    <property type="match status" value="1"/>
</dbReference>
<dbReference type="Pfam" id="PF01822">
    <property type="entry name" value="WSC"/>
    <property type="match status" value="1"/>
</dbReference>
<keyword evidence="2" id="KW-1133">Transmembrane helix</keyword>
<protein>
    <submittedName>
        <fullName evidence="4">Xylosyltransferase oxt</fullName>
    </submittedName>
</protein>
<sequence length="246" mass="27405">MAILLRRICYKYTKCIIASVLIAFFAQIIIAVSFFPSANDNLLKKNGYVARHEAEVSARKSSFELSDDEDLPSSNKQQNKPLSLLRVEELDFKPACDIYSREAISAIHRAKTQTCKQEIVNKTCLIQEGHFYPENLPNYCPHNRVTYGKYLGCYVDEKKLRLLSGFYGNYANTNSRTACLDICVQGGFPYAGVQYASECFCGESPPPATSKVSDDSCDMKCPASTAETCGGYFTMNVFETGLTSKC</sequence>
<evidence type="ECO:0000313" key="5">
    <source>
        <dbReference type="Proteomes" id="UP000037510"/>
    </source>
</evidence>
<feature type="transmembrane region" description="Helical" evidence="2">
    <location>
        <begin position="12"/>
        <end position="35"/>
    </location>
</feature>
<evidence type="ECO:0000259" key="3">
    <source>
        <dbReference type="PROSITE" id="PS51212"/>
    </source>
</evidence>